<dbReference type="EMBL" id="LJJB01000013">
    <property type="protein sequence ID" value="KQL44590.1"/>
    <property type="molecule type" value="Genomic_DNA"/>
</dbReference>
<sequence>MTSNAIYKPLILSAIQFNLFNSLLLYNGKPLRISIVVFHITSDKKSKTKQIKLIMKYIVIRSNISQVTFTVPIVMKNGD</sequence>
<name>A0ABR5N266_BRECH</name>
<comment type="caution">
    <text evidence="1">The sequence shown here is derived from an EMBL/GenBank/DDBJ whole genome shotgun (WGS) entry which is preliminary data.</text>
</comment>
<gene>
    <name evidence="1" type="ORF">AN963_24710</name>
</gene>
<dbReference type="Proteomes" id="UP000051063">
    <property type="component" value="Unassembled WGS sequence"/>
</dbReference>
<accession>A0ABR5N266</accession>
<proteinExistence type="predicted"/>
<evidence type="ECO:0000313" key="1">
    <source>
        <dbReference type="EMBL" id="KQL44590.1"/>
    </source>
</evidence>
<organism evidence="1 2">
    <name type="scientific">Brevibacillus choshinensis</name>
    <dbReference type="NCBI Taxonomy" id="54911"/>
    <lineage>
        <taxon>Bacteria</taxon>
        <taxon>Bacillati</taxon>
        <taxon>Bacillota</taxon>
        <taxon>Bacilli</taxon>
        <taxon>Bacillales</taxon>
        <taxon>Paenibacillaceae</taxon>
        <taxon>Brevibacillus</taxon>
    </lineage>
</organism>
<keyword evidence="2" id="KW-1185">Reference proteome</keyword>
<reference evidence="1 2" key="1">
    <citation type="submission" date="2015-09" db="EMBL/GenBank/DDBJ databases">
        <title>Genome sequencing project for genomic taxonomy and phylogenomics of Bacillus-like bacteria.</title>
        <authorList>
            <person name="Liu B."/>
            <person name="Wang J."/>
            <person name="Zhu Y."/>
            <person name="Liu G."/>
            <person name="Chen Q."/>
            <person name="Chen Z."/>
            <person name="Lan J."/>
            <person name="Che J."/>
            <person name="Ge C."/>
            <person name="Shi H."/>
            <person name="Pan Z."/>
            <person name="Liu X."/>
        </authorList>
    </citation>
    <scope>NUCLEOTIDE SEQUENCE [LARGE SCALE GENOMIC DNA]</scope>
    <source>
        <strain evidence="1 2">DSM 8552</strain>
    </source>
</reference>
<protein>
    <submittedName>
        <fullName evidence="1">Uncharacterized protein</fullName>
    </submittedName>
</protein>
<evidence type="ECO:0000313" key="2">
    <source>
        <dbReference type="Proteomes" id="UP000051063"/>
    </source>
</evidence>